<dbReference type="PRINTS" id="PR01217">
    <property type="entry name" value="PRICHEXTENSN"/>
</dbReference>
<accession>A0A6S7J6Z5</accession>
<evidence type="ECO:0000313" key="3">
    <source>
        <dbReference type="Proteomes" id="UP001152795"/>
    </source>
</evidence>
<protein>
    <submittedName>
        <fullName evidence="2">Uncharacterized protein</fullName>
    </submittedName>
</protein>
<name>A0A6S7J6Z5_PARCT</name>
<dbReference type="InterPro" id="IPR000477">
    <property type="entry name" value="RT_dom"/>
</dbReference>
<dbReference type="InterPro" id="IPR013087">
    <property type="entry name" value="Znf_C2H2_type"/>
</dbReference>
<feature type="compositionally biased region" description="Pro residues" evidence="1">
    <location>
        <begin position="326"/>
        <end position="337"/>
    </location>
</feature>
<dbReference type="SMART" id="SM00355">
    <property type="entry name" value="ZnF_C2H2"/>
    <property type="match status" value="2"/>
</dbReference>
<feature type="region of interest" description="Disordered" evidence="1">
    <location>
        <begin position="391"/>
        <end position="424"/>
    </location>
</feature>
<dbReference type="Gene3D" id="3.30.160.60">
    <property type="entry name" value="Classic Zinc Finger"/>
    <property type="match status" value="1"/>
</dbReference>
<sequence length="1282" mass="142932">MAYNMTPIIMECVVPYPKAPHGSKCPACNKVQRDSSSFKTHARKVHKTLDARTPTTCTVCQRTFPTFRAGSIHYARQHGPASQPKSDCTKEATPTLQPATSPTDPDTPTPPTLLPSTPEIHAIIREVVNRSPPSTCLTIPRSRRRSQSPSTQELIADFLQNSPTRPISPMTPSQPTTNSTTFCSRSPSPEIAPPIPLHSRSTICPNPEPQVRNLLNYYRGMSNNNRPSNSPTNSSPTSPSDTPPPRTNHQPSETLAAINSTVHRLRATLEDVPEDEGPSQSPPRPDNPPPRTSPSTPPPTLTPVSAISPIPPTPDTRDATTRDVPPNQPTRTHPPPDLDSSQDAQLPTNDNELVTEFHQHWSTTFSSNLPWEDFSEQCVLFADACRTLATSLNQPPQRQTTEHPPNRPRHPRASRPVHRFNPSEAKRIQGLYRHSKKRAARKILTNNSTTYTGSKQAAQDFFTDVFSTRPCDTASLLHHLQESVPPSDEDNTHLASDMTEEEVSTKLRSAANTAPGPDRVEYRHLKKVDPNAKILCLIFNRCLHANDVPQAWKDALTILIHKKGNPDDASNFRPIALMSCIYKLLMGVLGKRISSWAIQQNILSDEQKSARPSEGCYEHTYLLKSVIRDARLNKRTVYVAWLDLRNAFGSIPHDAIRTTLHHVGVPDNLITLISNAYTGATTSIRTGQETTDPIPIRAGVKQGCPLSAILFNLCLELVLRAIKQKAASLPRNQSLTHFESLLSCLAYADDLVLVARNKDALQALLDSASSAASVIGLEFRPDKCATLSFINRKGEPARVDRNVFNVQDHPIPSLAAEESYRYLGVPIGMIHNIDDLDSVIPQLLDDLEAIRTSLLAPWQKLDAIRVFVQPALTYALRAGDPQKQSLTEYRKKLIRTLREICDLPTRASHAYFFASKSVGGLALQDPTAEADIQCIVQTIRILSASDPTVSSIARAELLAVVRRTTRSNPSPNLVSRYLSGDSDNPFTHLYYTYTSLWSRCRMACRRLKIRLTLPETEHPTITATDSGPIKARGASSFLHRVVQQKHGKTLLDLPDQGKVARCLSTDSYANGSTWHTTGLNIRFRDWRFIHKARLNCLPTNAVKSRWSNTPPTCRHCTEPETLPHIVNHCRPDLVHIRQRHNKLVDRITTAVRFGTITTDRTVTQSGLNLRPDIIVEEDDQILIIDVTCPFDNGADAMEEAANAKILKYQPLKEYFLNHNKQCEVYPFVVGSLGSWYPPNELLLNKLGMTRRYKTLFRKLCCTDAIQGSCDVYRLHMGWDQHT</sequence>
<feature type="compositionally biased region" description="Polar residues" evidence="1">
    <location>
        <begin position="159"/>
        <end position="187"/>
    </location>
</feature>
<dbReference type="CDD" id="cd01650">
    <property type="entry name" value="RT_nLTR_like"/>
    <property type="match status" value="1"/>
</dbReference>
<feature type="region of interest" description="Disordered" evidence="1">
    <location>
        <begin position="483"/>
        <end position="516"/>
    </location>
</feature>
<dbReference type="OrthoDB" id="6629078at2759"/>
<dbReference type="InterPro" id="IPR043502">
    <property type="entry name" value="DNA/RNA_pol_sf"/>
</dbReference>
<dbReference type="Pfam" id="PF00078">
    <property type="entry name" value="RVT_1"/>
    <property type="match status" value="1"/>
</dbReference>
<feature type="compositionally biased region" description="Basic residues" evidence="1">
    <location>
        <begin position="406"/>
        <end position="418"/>
    </location>
</feature>
<feature type="compositionally biased region" description="Pro residues" evidence="1">
    <location>
        <begin position="280"/>
        <end position="301"/>
    </location>
</feature>
<keyword evidence="3" id="KW-1185">Reference proteome</keyword>
<dbReference type="PROSITE" id="PS50878">
    <property type="entry name" value="RT_POL"/>
    <property type="match status" value="1"/>
</dbReference>
<dbReference type="SUPFAM" id="SSF56672">
    <property type="entry name" value="DNA/RNA polymerases"/>
    <property type="match status" value="1"/>
</dbReference>
<proteinExistence type="predicted"/>
<dbReference type="PANTHER" id="PTHR19446">
    <property type="entry name" value="REVERSE TRANSCRIPTASES"/>
    <property type="match status" value="1"/>
</dbReference>
<evidence type="ECO:0000313" key="2">
    <source>
        <dbReference type="EMBL" id="CAB4008638.1"/>
    </source>
</evidence>
<feature type="region of interest" description="Disordered" evidence="1">
    <location>
        <begin position="271"/>
        <end position="346"/>
    </location>
</feature>
<gene>
    <name evidence="2" type="ORF">PACLA_8A003427</name>
</gene>
<feature type="region of interest" description="Disordered" evidence="1">
    <location>
        <begin position="76"/>
        <end position="252"/>
    </location>
</feature>
<organism evidence="2 3">
    <name type="scientific">Paramuricea clavata</name>
    <name type="common">Red gorgonian</name>
    <name type="synonym">Violescent sea-whip</name>
    <dbReference type="NCBI Taxonomy" id="317549"/>
    <lineage>
        <taxon>Eukaryota</taxon>
        <taxon>Metazoa</taxon>
        <taxon>Cnidaria</taxon>
        <taxon>Anthozoa</taxon>
        <taxon>Octocorallia</taxon>
        <taxon>Malacalcyonacea</taxon>
        <taxon>Plexauridae</taxon>
        <taxon>Paramuricea</taxon>
    </lineage>
</organism>
<feature type="compositionally biased region" description="Low complexity" evidence="1">
    <location>
        <begin position="222"/>
        <end position="240"/>
    </location>
</feature>
<evidence type="ECO:0000256" key="1">
    <source>
        <dbReference type="SAM" id="MobiDB-lite"/>
    </source>
</evidence>
<dbReference type="EMBL" id="CACRXK020006185">
    <property type="protein sequence ID" value="CAB4008638.1"/>
    <property type="molecule type" value="Genomic_DNA"/>
</dbReference>
<dbReference type="Proteomes" id="UP001152795">
    <property type="component" value="Unassembled WGS sequence"/>
</dbReference>
<reference evidence="2" key="1">
    <citation type="submission" date="2020-04" db="EMBL/GenBank/DDBJ databases">
        <authorList>
            <person name="Alioto T."/>
            <person name="Alioto T."/>
            <person name="Gomez Garrido J."/>
        </authorList>
    </citation>
    <scope>NUCLEOTIDE SEQUENCE</scope>
    <source>
        <strain evidence="2">A484AB</strain>
    </source>
</reference>
<comment type="caution">
    <text evidence="2">The sequence shown here is derived from an EMBL/GenBank/DDBJ whole genome shotgun (WGS) entry which is preliminary data.</text>
</comment>